<evidence type="ECO:0000313" key="2">
    <source>
        <dbReference type="Proteomes" id="UP001596989"/>
    </source>
</evidence>
<reference evidence="2" key="1">
    <citation type="journal article" date="2019" name="Int. J. Syst. Evol. Microbiol.">
        <title>The Global Catalogue of Microorganisms (GCM) 10K type strain sequencing project: providing services to taxonomists for standard genome sequencing and annotation.</title>
        <authorList>
            <consortium name="The Broad Institute Genomics Platform"/>
            <consortium name="The Broad Institute Genome Sequencing Center for Infectious Disease"/>
            <person name="Wu L."/>
            <person name="Ma J."/>
        </authorList>
    </citation>
    <scope>NUCLEOTIDE SEQUENCE [LARGE SCALE GENOMIC DNA]</scope>
    <source>
        <strain evidence="2">CCUG 59129</strain>
    </source>
</reference>
<protein>
    <recommendedName>
        <fullName evidence="3">TIGR00730 family Rossman fold protein</fullName>
    </recommendedName>
</protein>
<comment type="caution">
    <text evidence="1">The sequence shown here is derived from an EMBL/GenBank/DDBJ whole genome shotgun (WGS) entry which is preliminary data.</text>
</comment>
<organism evidence="1 2">
    <name type="scientific">Paenibacillus chungangensis</name>
    <dbReference type="NCBI Taxonomy" id="696535"/>
    <lineage>
        <taxon>Bacteria</taxon>
        <taxon>Bacillati</taxon>
        <taxon>Bacillota</taxon>
        <taxon>Bacilli</taxon>
        <taxon>Bacillales</taxon>
        <taxon>Paenibacillaceae</taxon>
        <taxon>Paenibacillus</taxon>
    </lineage>
</organism>
<gene>
    <name evidence="1" type="ORF">ACFQ2I_10990</name>
</gene>
<keyword evidence="2" id="KW-1185">Reference proteome</keyword>
<dbReference type="RefSeq" id="WP_377564209.1">
    <property type="nucleotide sequence ID" value="NZ_JBHTJZ010000011.1"/>
</dbReference>
<sequence length="52" mass="5537">MKRICIYAGSNSGVSPRYGETAEQLGKVMAERGIVLVYGGSKYGLRASRAGQ</sequence>
<dbReference type="Gene3D" id="3.40.50.450">
    <property type="match status" value="1"/>
</dbReference>
<evidence type="ECO:0008006" key="3">
    <source>
        <dbReference type="Google" id="ProtNLM"/>
    </source>
</evidence>
<proteinExistence type="predicted"/>
<name>A0ABW3HQZ9_9BACL</name>
<evidence type="ECO:0000313" key="1">
    <source>
        <dbReference type="EMBL" id="MFD0959918.1"/>
    </source>
</evidence>
<accession>A0ABW3HQZ9</accession>
<dbReference type="EMBL" id="JBHTJZ010000011">
    <property type="protein sequence ID" value="MFD0959918.1"/>
    <property type="molecule type" value="Genomic_DNA"/>
</dbReference>
<dbReference type="Proteomes" id="UP001596989">
    <property type="component" value="Unassembled WGS sequence"/>
</dbReference>
<dbReference type="SUPFAM" id="SSF102405">
    <property type="entry name" value="MCP/YpsA-like"/>
    <property type="match status" value="1"/>
</dbReference>